<organism evidence="1">
    <name type="scientific">Anguilla anguilla</name>
    <name type="common">European freshwater eel</name>
    <name type="synonym">Muraena anguilla</name>
    <dbReference type="NCBI Taxonomy" id="7936"/>
    <lineage>
        <taxon>Eukaryota</taxon>
        <taxon>Metazoa</taxon>
        <taxon>Chordata</taxon>
        <taxon>Craniata</taxon>
        <taxon>Vertebrata</taxon>
        <taxon>Euteleostomi</taxon>
        <taxon>Actinopterygii</taxon>
        <taxon>Neopterygii</taxon>
        <taxon>Teleostei</taxon>
        <taxon>Anguilliformes</taxon>
        <taxon>Anguillidae</taxon>
        <taxon>Anguilla</taxon>
    </lineage>
</organism>
<sequence length="25" mass="2969">MVAIRYDPMSIQPCYSKQLNTHKLM</sequence>
<reference evidence="1" key="2">
    <citation type="journal article" date="2015" name="Fish Shellfish Immunol.">
        <title>Early steps in the European eel (Anguilla anguilla)-Vibrio vulnificus interaction in the gills: Role of the RtxA13 toxin.</title>
        <authorList>
            <person name="Callol A."/>
            <person name="Pajuelo D."/>
            <person name="Ebbesson L."/>
            <person name="Teles M."/>
            <person name="MacKenzie S."/>
            <person name="Amaro C."/>
        </authorList>
    </citation>
    <scope>NUCLEOTIDE SEQUENCE</scope>
</reference>
<protein>
    <submittedName>
        <fullName evidence="1">Uncharacterized protein</fullName>
    </submittedName>
</protein>
<proteinExistence type="predicted"/>
<reference evidence="1" key="1">
    <citation type="submission" date="2014-11" db="EMBL/GenBank/DDBJ databases">
        <authorList>
            <person name="Amaro Gonzalez C."/>
        </authorList>
    </citation>
    <scope>NUCLEOTIDE SEQUENCE</scope>
</reference>
<evidence type="ECO:0000313" key="1">
    <source>
        <dbReference type="EMBL" id="JAH79139.1"/>
    </source>
</evidence>
<dbReference type="EMBL" id="GBXM01029438">
    <property type="protein sequence ID" value="JAH79139.1"/>
    <property type="molecule type" value="Transcribed_RNA"/>
</dbReference>
<accession>A0A0E9VLX8</accession>
<name>A0A0E9VLX8_ANGAN</name>
<dbReference type="AlphaFoldDB" id="A0A0E9VLX8"/>